<dbReference type="AlphaFoldDB" id="A0A1S1LHC6"/>
<organism evidence="3 4">
    <name type="scientific">Mycobacteroides chelonae</name>
    <name type="common">Mycobacterium chelonae</name>
    <dbReference type="NCBI Taxonomy" id="1774"/>
    <lineage>
        <taxon>Bacteria</taxon>
        <taxon>Bacillati</taxon>
        <taxon>Actinomycetota</taxon>
        <taxon>Actinomycetes</taxon>
        <taxon>Mycobacteriales</taxon>
        <taxon>Mycobacteriaceae</taxon>
        <taxon>Mycobacteroides</taxon>
    </lineage>
</organism>
<evidence type="ECO:0000256" key="1">
    <source>
        <dbReference type="ARBA" id="ARBA00022679"/>
    </source>
</evidence>
<protein>
    <recommendedName>
        <fullName evidence="2">2-isopropylmalate synthase LeuA allosteric (dimerisation) domain-containing protein</fullName>
    </recommendedName>
</protein>
<name>A0A1S1LHC6_MYCCH</name>
<reference evidence="3 4" key="1">
    <citation type="submission" date="2016-10" db="EMBL/GenBank/DDBJ databases">
        <title>Evaluation of Human, Veterinary and Environmental Mycobacterium chelonae Isolates by Core Genome Phylogenomic Analysis, Targeted Gene Comparison, and Anti-microbial Susceptibility Patterns: A Tale of Mistaken Identities.</title>
        <authorList>
            <person name="Fogelson S.B."/>
            <person name="Camus A.C."/>
            <person name="Lorenz W."/>
            <person name="Vasireddy R."/>
            <person name="Vasireddy S."/>
            <person name="Smith T."/>
            <person name="Brown-Elliott B.A."/>
            <person name="Wallace R.J.Jr."/>
            <person name="Hasan N.A."/>
            <person name="Reischl U."/>
            <person name="Sanchez S."/>
        </authorList>
    </citation>
    <scope>NUCLEOTIDE SEQUENCE [LARGE SCALE GENOMIC DNA]</scope>
    <source>
        <strain evidence="3 4">15515</strain>
    </source>
</reference>
<accession>A0A1S1LHC6</accession>
<dbReference type="GO" id="GO:0009098">
    <property type="term" value="P:L-leucine biosynthetic process"/>
    <property type="evidence" value="ECO:0007669"/>
    <property type="project" value="InterPro"/>
</dbReference>
<dbReference type="InterPro" id="IPR036230">
    <property type="entry name" value="LeuA_allosteric_dom_sf"/>
</dbReference>
<sequence length="149" mass="16125">MHSSTTIPPRTDPFTDRFGVPLPRGLREEAGEMSWTSFCQTYERHAGSLRLGQWSENDGIYQATLAIGERIESSTAAACGPMAALTAMLSERGIQMETLSFHQLRDGDQTFTFVHGTNGASTAWAMGRAHDAIASSLRAVTACANRLAC</sequence>
<evidence type="ECO:0000259" key="2">
    <source>
        <dbReference type="SMART" id="SM00917"/>
    </source>
</evidence>
<gene>
    <name evidence="3" type="ORF">BKG82_25210</name>
</gene>
<feature type="domain" description="2-isopropylmalate synthase LeuA allosteric (dimerisation)" evidence="2">
    <location>
        <begin position="32"/>
        <end position="148"/>
    </location>
</feature>
<dbReference type="Proteomes" id="UP000180043">
    <property type="component" value="Unassembled WGS sequence"/>
</dbReference>
<dbReference type="SUPFAM" id="SSF110921">
    <property type="entry name" value="2-isopropylmalate synthase LeuA, allosteric (dimerisation) domain"/>
    <property type="match status" value="1"/>
</dbReference>
<dbReference type="Gene3D" id="3.30.160.270">
    <property type="match status" value="1"/>
</dbReference>
<dbReference type="EMBL" id="MLIQ01000032">
    <property type="protein sequence ID" value="OHU47742.1"/>
    <property type="molecule type" value="Genomic_DNA"/>
</dbReference>
<evidence type="ECO:0000313" key="3">
    <source>
        <dbReference type="EMBL" id="OHU47742.1"/>
    </source>
</evidence>
<dbReference type="RefSeq" id="WP_057967734.1">
    <property type="nucleotide sequence ID" value="NZ_MAEQ01000029.1"/>
</dbReference>
<dbReference type="GO" id="GO:0003852">
    <property type="term" value="F:2-isopropylmalate synthase activity"/>
    <property type="evidence" value="ECO:0007669"/>
    <property type="project" value="InterPro"/>
</dbReference>
<dbReference type="InterPro" id="IPR013709">
    <property type="entry name" value="2-isopropylmalate_synth_dimer"/>
</dbReference>
<evidence type="ECO:0000313" key="4">
    <source>
        <dbReference type="Proteomes" id="UP000180043"/>
    </source>
</evidence>
<comment type="caution">
    <text evidence="3">The sequence shown here is derived from an EMBL/GenBank/DDBJ whole genome shotgun (WGS) entry which is preliminary data.</text>
</comment>
<proteinExistence type="predicted"/>
<keyword evidence="1" id="KW-0808">Transferase</keyword>
<dbReference type="SMART" id="SM00917">
    <property type="entry name" value="LeuA_dimer"/>
    <property type="match status" value="1"/>
</dbReference>